<dbReference type="OrthoDB" id="79831at2"/>
<sequence length="261" mass="29707">MDKNRSLIEVCYQGEAGQSNVRTQIFDGEIYVSLSDTLQTLSRENAIIDPEHRPSSLTNRLKRVINTLEADEYRNIMVDDPRYRSGIDDPKRAKMPDTFINQTGYLRVLAGDTSEAGKRFQRWLFRDVIPTIYKHGEYPAPVDSSRSLLEQSTALLVRLAEDLNQNVQETEQLKRDMAGINDRLTVIESVQSPGSRMISLNARLLELEIKFNDSQMAHSAALCDKLRAEVNGPWIECPKGGSRYDKQFEQSIVDTAIKQVR</sequence>
<comment type="caution">
    <text evidence="2">The sequence shown here is derived from an EMBL/GenBank/DDBJ whole genome shotgun (WGS) entry which is preliminary data.</text>
</comment>
<evidence type="ECO:0000313" key="3">
    <source>
        <dbReference type="Proteomes" id="UP000305674"/>
    </source>
</evidence>
<dbReference type="AlphaFoldDB" id="A0A4U1B9Z7"/>
<evidence type="ECO:0000259" key="1">
    <source>
        <dbReference type="PROSITE" id="PS51750"/>
    </source>
</evidence>
<gene>
    <name evidence="2" type="ORF">FCL40_16935</name>
</gene>
<name>A0A4U1B9Z7_9GAMM</name>
<organism evidence="2 3">
    <name type="scientific">Ferrimonas sediminicola</name>
    <dbReference type="NCBI Taxonomy" id="2569538"/>
    <lineage>
        <taxon>Bacteria</taxon>
        <taxon>Pseudomonadati</taxon>
        <taxon>Pseudomonadota</taxon>
        <taxon>Gammaproteobacteria</taxon>
        <taxon>Alteromonadales</taxon>
        <taxon>Ferrimonadaceae</taxon>
        <taxon>Ferrimonas</taxon>
    </lineage>
</organism>
<dbReference type="EMBL" id="SWCI01000017">
    <property type="protein sequence ID" value="TKB46860.1"/>
    <property type="molecule type" value="Genomic_DNA"/>
</dbReference>
<evidence type="ECO:0000313" key="2">
    <source>
        <dbReference type="EMBL" id="TKB46860.1"/>
    </source>
</evidence>
<dbReference type="RefSeq" id="WP_136854479.1">
    <property type="nucleotide sequence ID" value="NZ_SWCI01000017.1"/>
</dbReference>
<keyword evidence="3" id="KW-1185">Reference proteome</keyword>
<reference evidence="2 3" key="1">
    <citation type="submission" date="2019-04" db="EMBL/GenBank/DDBJ databases">
        <authorList>
            <person name="Hwang J.C."/>
        </authorList>
    </citation>
    <scope>NUCLEOTIDE SEQUENCE [LARGE SCALE GENOMIC DNA]</scope>
    <source>
        <strain evidence="2 3">IMCC35001</strain>
    </source>
</reference>
<protein>
    <recommendedName>
        <fullName evidence="1">Bro-N domain-containing protein</fullName>
    </recommendedName>
</protein>
<dbReference type="Proteomes" id="UP000305674">
    <property type="component" value="Unassembled WGS sequence"/>
</dbReference>
<dbReference type="SMART" id="SM01040">
    <property type="entry name" value="Bro-N"/>
    <property type="match status" value="1"/>
</dbReference>
<dbReference type="PROSITE" id="PS51750">
    <property type="entry name" value="BRO_N"/>
    <property type="match status" value="1"/>
</dbReference>
<dbReference type="InterPro" id="IPR003497">
    <property type="entry name" value="BRO_N_domain"/>
</dbReference>
<proteinExistence type="predicted"/>
<accession>A0A4U1B9Z7</accession>
<feature type="domain" description="Bro-N" evidence="1">
    <location>
        <begin position="5"/>
        <end position="136"/>
    </location>
</feature>